<dbReference type="EMBL" id="JAPEUR010000519">
    <property type="protein sequence ID" value="KAJ4308529.1"/>
    <property type="molecule type" value="Genomic_DNA"/>
</dbReference>
<feature type="region of interest" description="Disordered" evidence="1">
    <location>
        <begin position="97"/>
        <end position="118"/>
    </location>
</feature>
<comment type="caution">
    <text evidence="2">The sequence shown here is derived from an EMBL/GenBank/DDBJ whole genome shotgun (WGS) entry which is preliminary data.</text>
</comment>
<feature type="compositionally biased region" description="Basic residues" evidence="1">
    <location>
        <begin position="598"/>
        <end position="615"/>
    </location>
</feature>
<name>A0A9W8TA13_9HYPO</name>
<dbReference type="AlphaFoldDB" id="A0A9W8TA13"/>
<accession>A0A9W8TA13</accession>
<proteinExistence type="predicted"/>
<keyword evidence="3" id="KW-1185">Reference proteome</keyword>
<sequence>MTSPTSREPTPFTLPVSELIAMSDEELMQFMKEHRDAEGNYNLPVDGWEKLSKDQRDCLASRLKAKERVLSLGIEPSSRPLNLDDLDARLRQVPSDSHLTEAQYEPQAAELSRHASPATNHRAQCKEFETEFYHELVSDGGRPLYPIDQIDHVLKNPEEHREMLRPWQKTPRANDPFDIFQIQLDRWRDFRKWQKDNRRLEDENDSYEAYVKYITYWRKKSALEDACAEFLANMEADPLYLKPQWEQKQIVRRWERAYRREHGCHDSGEYFEAVKRRLANHHFTRLFELNEDPAQQDQLTTWIEYLSFEYWWLDQTAGDIERLAPEHDKAWQELVDSRLVGPRDTPESIRSDQTALKHENESQGVNAEVQMAREEYDSVHDLTQKSPQRFLISNRRRAEMLDKAAQDLEGAEQRKKEIKARHDKVRDFVRGTFDYVDAKRRLACHGLLVQWILEQLPLVEAEMAQAEAEESRASQNKGKKRMLSPQEESPAGPSQKRQKTGQGSPSPKNGNSTELTEIKVQAQEKSEGPRQIKAIGKRQRRSTYASSLPPGGLRRSARIAARQPPPQPEPRQLRPRPVKKATGQLDASTATKGMKGGRVGKKRSGIKAKSKQSRR</sequence>
<reference evidence="2" key="1">
    <citation type="submission" date="2022-10" db="EMBL/GenBank/DDBJ databases">
        <title>Tapping the CABI collections for fungal endophytes: first genome assemblies for Collariella, Neodidymelliopsis, Ascochyta clinopodiicola, Didymella pomorum, Didymosphaeria variabile, Neocosmospora piperis and Neocucurbitaria cava.</title>
        <authorList>
            <person name="Hill R."/>
        </authorList>
    </citation>
    <scope>NUCLEOTIDE SEQUENCE</scope>
    <source>
        <strain evidence="2">IMI 366586</strain>
    </source>
</reference>
<feature type="region of interest" description="Disordered" evidence="1">
    <location>
        <begin position="467"/>
        <end position="615"/>
    </location>
</feature>
<evidence type="ECO:0000256" key="1">
    <source>
        <dbReference type="SAM" id="MobiDB-lite"/>
    </source>
</evidence>
<dbReference type="Proteomes" id="UP001140502">
    <property type="component" value="Unassembled WGS sequence"/>
</dbReference>
<feature type="compositionally biased region" description="Polar residues" evidence="1">
    <location>
        <begin position="500"/>
        <end position="515"/>
    </location>
</feature>
<evidence type="ECO:0000313" key="2">
    <source>
        <dbReference type="EMBL" id="KAJ4308529.1"/>
    </source>
</evidence>
<dbReference type="OrthoDB" id="5419928at2759"/>
<gene>
    <name evidence="2" type="ORF">N0V84_012047</name>
</gene>
<protein>
    <submittedName>
        <fullName evidence="2">Uncharacterized protein</fullName>
    </submittedName>
</protein>
<organism evidence="2 3">
    <name type="scientific">Fusarium piperis</name>
    <dbReference type="NCBI Taxonomy" id="1435070"/>
    <lineage>
        <taxon>Eukaryota</taxon>
        <taxon>Fungi</taxon>
        <taxon>Dikarya</taxon>
        <taxon>Ascomycota</taxon>
        <taxon>Pezizomycotina</taxon>
        <taxon>Sordariomycetes</taxon>
        <taxon>Hypocreomycetidae</taxon>
        <taxon>Hypocreales</taxon>
        <taxon>Nectriaceae</taxon>
        <taxon>Fusarium</taxon>
        <taxon>Fusarium solani species complex</taxon>
    </lineage>
</organism>
<evidence type="ECO:0000313" key="3">
    <source>
        <dbReference type="Proteomes" id="UP001140502"/>
    </source>
</evidence>